<dbReference type="RefSeq" id="WP_102873740.1">
    <property type="nucleotide sequence ID" value="NZ_CP010599.1"/>
</dbReference>
<dbReference type="InterPro" id="IPR027417">
    <property type="entry name" value="P-loop_NTPase"/>
</dbReference>
<dbReference type="Proteomes" id="UP000236447">
    <property type="component" value="Chromosome"/>
</dbReference>
<evidence type="ECO:0000313" key="3">
    <source>
        <dbReference type="EMBL" id="AUQ99974.1"/>
    </source>
</evidence>
<dbReference type="SUPFAM" id="SSF52540">
    <property type="entry name" value="P-loop containing nucleoside triphosphate hydrolases"/>
    <property type="match status" value="1"/>
</dbReference>
<organism evidence="3 4">
    <name type="scientific">Phaeobacter inhibens</name>
    <dbReference type="NCBI Taxonomy" id="221822"/>
    <lineage>
        <taxon>Bacteria</taxon>
        <taxon>Pseudomonadati</taxon>
        <taxon>Pseudomonadota</taxon>
        <taxon>Alphaproteobacteria</taxon>
        <taxon>Rhodobacterales</taxon>
        <taxon>Roseobacteraceae</taxon>
        <taxon>Phaeobacter</taxon>
    </lineage>
</organism>
<dbReference type="EMBL" id="CP010705">
    <property type="protein sequence ID" value="AUQ93547.1"/>
    <property type="molecule type" value="Genomic_DNA"/>
</dbReference>
<feature type="domain" description="AAA+ ATPase" evidence="1">
    <location>
        <begin position="62"/>
        <end position="225"/>
    </location>
</feature>
<evidence type="ECO:0000259" key="1">
    <source>
        <dbReference type="SMART" id="SM00382"/>
    </source>
</evidence>
<gene>
    <name evidence="2" type="ORF">PhaeoP66_00734</name>
    <name evidence="3" type="ORF">PhaeoP88_02627</name>
</gene>
<protein>
    <recommendedName>
        <fullName evidence="1">AAA+ ATPase domain-containing protein</fullName>
    </recommendedName>
</protein>
<sequence>MNSTQPTCTAAPDVSNLQTWLADRYFRLDRDEALADCLTDIFTIDGAGALTATPVRDPLNGETAGPMLIGDSGSGKSSLLRRMLRTNPAFSVISETSEGNTLFETVKPAATIKSLAITIAERTGYTKMKSNIHGDEAWEVARHRMSVCGVSLLVIDEAHHLLRKGSGRDTEGAVQTMKNLLQGDSSVAVILSGVQKLYEGVLSDPETDRRFIKMRLRRIQEGSGEAHRFGLCVVKCAQHLGLDLPADMCFAERVLFAENGDAGRSIRLAKQTLRRAMIMNRRAVDLSDAALCFEKIHLGREAAPFASGDWSTIRENLESMGWVR</sequence>
<evidence type="ECO:0000313" key="2">
    <source>
        <dbReference type="EMBL" id="AUQ93547.1"/>
    </source>
</evidence>
<accession>A0A2I7G637</accession>
<evidence type="ECO:0000313" key="4">
    <source>
        <dbReference type="Proteomes" id="UP000236447"/>
    </source>
</evidence>
<dbReference type="InterPro" id="IPR003593">
    <property type="entry name" value="AAA+_ATPase"/>
</dbReference>
<proteinExistence type="predicted"/>
<reference evidence="4 5" key="2">
    <citation type="journal article" date="2017" name="Genome Biol. Evol.">
        <title>Trajectories and Drivers of Genome Evolution in Surface-Associated Marine Phaeobacter.</title>
        <authorList>
            <person name="Freese H.M."/>
            <person name="Sikorski J."/>
            <person name="Bunk B."/>
            <person name="Scheuner C."/>
            <person name="Meier-Kolthoff J.P."/>
            <person name="Sproer C."/>
            <person name="Gram L."/>
            <person name="Overmann J."/>
        </authorList>
    </citation>
    <scope>NUCLEOTIDE SEQUENCE [LARGE SCALE GENOMIC DNA]</scope>
    <source>
        <strain evidence="2 5">P66</strain>
        <strain evidence="3 4">P88</strain>
    </source>
</reference>
<reference evidence="2 5" key="3">
    <citation type="journal article" date="2017" name="Int. J. Syst. Evol. Microbiol.">
        <title>Adaptation of Surface-Associated Bacteria to the Open Ocean: A Genomically Distinct Subpopulation of Phaeobacter gallaeciensis Colonizes Pacific Mesozooplankton.</title>
        <authorList>
            <person name="Freese H.M."/>
            <person name="Methner A."/>
            <person name="Overmann J."/>
        </authorList>
    </citation>
    <scope>NUCLEOTIDE SEQUENCE [LARGE SCALE GENOMIC DNA]</scope>
    <source>
        <strain evidence="2 5">P66</strain>
    </source>
</reference>
<reference evidence="3 4" key="1">
    <citation type="journal article" date="2017" name="Front. Microbiol.">
        <title>Phaeobacter piscinae sp. nov., a species of the Roseobacter group and potential aquaculture probiont.</title>
        <authorList>
            <person name="Sonnenschein E.C."/>
            <person name="Phippen C.B.W."/>
            <person name="Nielsen K.F."/>
            <person name="Mateiu R.V."/>
            <person name="Melchiorsen J."/>
            <person name="Gram L."/>
            <person name="Overmann J."/>
            <person name="Freese H.M."/>
        </authorList>
    </citation>
    <scope>NUCLEOTIDE SEQUENCE [LARGE SCALE GENOMIC DNA]</scope>
    <source>
        <strain evidence="3 4">P88</strain>
    </source>
</reference>
<dbReference type="EMBL" id="CP010725">
    <property type="protein sequence ID" value="AUQ99974.1"/>
    <property type="molecule type" value="Genomic_DNA"/>
</dbReference>
<dbReference type="SMART" id="SM00382">
    <property type="entry name" value="AAA"/>
    <property type="match status" value="1"/>
</dbReference>
<dbReference type="Gene3D" id="3.40.50.300">
    <property type="entry name" value="P-loop containing nucleotide triphosphate hydrolases"/>
    <property type="match status" value="1"/>
</dbReference>
<evidence type="ECO:0000313" key="5">
    <source>
        <dbReference type="Proteomes" id="UP000236536"/>
    </source>
</evidence>
<name>A0A2I7G637_9RHOB</name>
<dbReference type="AlphaFoldDB" id="A0A2I7G637"/>
<dbReference type="InterPro" id="IPR008868">
    <property type="entry name" value="TniB"/>
</dbReference>
<dbReference type="Pfam" id="PF05621">
    <property type="entry name" value="TniB"/>
    <property type="match status" value="1"/>
</dbReference>
<dbReference type="Proteomes" id="UP000236536">
    <property type="component" value="Chromosome"/>
</dbReference>
<keyword evidence="5" id="KW-1185">Reference proteome</keyword>